<dbReference type="AlphaFoldDB" id="A0A699TG43"/>
<sequence>AGAIAARGGAGGGAQSAATPCATGGAGAAPHALGRGGPPAAACNGSFRGAGRAGVGAGAGPAWLGGCAAPSGKDATAAARPYSSKASKSVFEPPPRITITTSNCPRRGRIASSAARMLAGASSPCISAGNNVRAKSYGAS</sequence>
<gene>
    <name evidence="2" type="ORF">Tci_880015</name>
</gene>
<comment type="caution">
    <text evidence="2">The sequence shown here is derived from an EMBL/GenBank/DDBJ whole genome shotgun (WGS) entry which is preliminary data.</text>
</comment>
<name>A0A699TG43_TANCI</name>
<feature type="compositionally biased region" description="Low complexity" evidence="1">
    <location>
        <begin position="15"/>
        <end position="40"/>
    </location>
</feature>
<proteinExistence type="predicted"/>
<feature type="non-terminal residue" evidence="2">
    <location>
        <position position="140"/>
    </location>
</feature>
<evidence type="ECO:0000313" key="2">
    <source>
        <dbReference type="EMBL" id="GFD08046.1"/>
    </source>
</evidence>
<protein>
    <submittedName>
        <fullName evidence="2">Uncharacterized protein</fullName>
    </submittedName>
</protein>
<accession>A0A699TG43</accession>
<dbReference type="EMBL" id="BKCJ011235567">
    <property type="protein sequence ID" value="GFD08046.1"/>
    <property type="molecule type" value="Genomic_DNA"/>
</dbReference>
<evidence type="ECO:0000256" key="1">
    <source>
        <dbReference type="SAM" id="MobiDB-lite"/>
    </source>
</evidence>
<feature type="region of interest" description="Disordered" evidence="1">
    <location>
        <begin position="72"/>
        <end position="103"/>
    </location>
</feature>
<reference evidence="2" key="1">
    <citation type="journal article" date="2019" name="Sci. Rep.">
        <title>Draft genome of Tanacetum cinerariifolium, the natural source of mosquito coil.</title>
        <authorList>
            <person name="Yamashiro T."/>
            <person name="Shiraishi A."/>
            <person name="Satake H."/>
            <person name="Nakayama K."/>
        </authorList>
    </citation>
    <scope>NUCLEOTIDE SEQUENCE</scope>
</reference>
<feature type="non-terminal residue" evidence="2">
    <location>
        <position position="1"/>
    </location>
</feature>
<organism evidence="2">
    <name type="scientific">Tanacetum cinerariifolium</name>
    <name type="common">Dalmatian daisy</name>
    <name type="synonym">Chrysanthemum cinerariifolium</name>
    <dbReference type="NCBI Taxonomy" id="118510"/>
    <lineage>
        <taxon>Eukaryota</taxon>
        <taxon>Viridiplantae</taxon>
        <taxon>Streptophyta</taxon>
        <taxon>Embryophyta</taxon>
        <taxon>Tracheophyta</taxon>
        <taxon>Spermatophyta</taxon>
        <taxon>Magnoliopsida</taxon>
        <taxon>eudicotyledons</taxon>
        <taxon>Gunneridae</taxon>
        <taxon>Pentapetalae</taxon>
        <taxon>asterids</taxon>
        <taxon>campanulids</taxon>
        <taxon>Asterales</taxon>
        <taxon>Asteraceae</taxon>
        <taxon>Asteroideae</taxon>
        <taxon>Anthemideae</taxon>
        <taxon>Anthemidinae</taxon>
        <taxon>Tanacetum</taxon>
    </lineage>
</organism>
<feature type="region of interest" description="Disordered" evidence="1">
    <location>
        <begin position="1"/>
        <end position="40"/>
    </location>
</feature>